<keyword evidence="3" id="KW-0998">Cell outer membrane</keyword>
<evidence type="ECO:0000256" key="2">
    <source>
        <dbReference type="ARBA" id="ARBA00023136"/>
    </source>
</evidence>
<dbReference type="InterPro" id="IPR037066">
    <property type="entry name" value="Plug_dom_sf"/>
</dbReference>
<dbReference type="InterPro" id="IPR036942">
    <property type="entry name" value="Beta-barrel_TonB_sf"/>
</dbReference>
<evidence type="ECO:0000256" key="3">
    <source>
        <dbReference type="ARBA" id="ARBA00023237"/>
    </source>
</evidence>
<name>A0A2S7IS19_9BACT</name>
<sequence>MKPLQSIVRIGSIVLLVWIGFGATYAQQLAATDKNTRTLRGYVREAQTGSALPGVTVSIASLGIGTTTDVNGYYSLALPGRPFVKIAFSFIGYKTESMATDITSNVDLNVEMQAQHTTLKEVVVKSHSGTSSKVSESVQMSSVSVPIQQIKEIPSLLGEKDIIKTLQLMPGVQKGAEGSTGMYVRGGGPDQNLVLLDDAPIYNTSHLFGFFSLFNGDAIQSVNLTKGGFAAHHGGRLSSIIEMDMKDGDQHKVHGEGGIGLISSRFTLDGPLKKGKSSFLVSGRRTYADLVLSPFVAEMKNNTGYFYDLNLKASFDVTPDDYVSISAYTGNDQFKYKTNSKLSNESGSLNWGNTAATLRWKHRFSPGLSLTTSAVYSQYHSLARMNRDVVNEEEKTTYHLNNQSDIRDLIFKSDVTWVLSAQHVIKTGLTGTSHLFTPASTTTVGNQHETVTGNAVQLKGLEGAVYVEDTYSPIPALKINAGLRVSGFQGETKTYVQPEPRLAIAYTMPYNWAIKASYASMSQYVHLLTNSGIGLPTDLWIPASDHTAPQFSQQVAFGIAKDMRSGLSFTAEGFYKIMDNMVAYKEGSSSLSFGTANAGNWENQITQGKGWSYGAEFLLQKKTGRFTGWAGYTLSWTQQQFDELNFGKKFWARYDRRHDVSLVGIYHLNKNVTLSASYVYGTGQAMTLPKGQYWIQGNSSVKTLGETKNYYTGRVFQEFGQRNNFRAAAYQRLDVGVQFHKAKNGHERTWEISLYNATNHQNPFFYYFDATDVSTVAGKKNMVNSLKQVTLFPVLPSVSYNFKF</sequence>
<keyword evidence="6" id="KW-1185">Reference proteome</keyword>
<dbReference type="SUPFAM" id="SSF49464">
    <property type="entry name" value="Carboxypeptidase regulatory domain-like"/>
    <property type="match status" value="1"/>
</dbReference>
<evidence type="ECO:0000313" key="6">
    <source>
        <dbReference type="Proteomes" id="UP000239590"/>
    </source>
</evidence>
<organism evidence="5 6">
    <name type="scientific">Siphonobacter curvatus</name>
    <dbReference type="NCBI Taxonomy" id="2094562"/>
    <lineage>
        <taxon>Bacteria</taxon>
        <taxon>Pseudomonadati</taxon>
        <taxon>Bacteroidota</taxon>
        <taxon>Cytophagia</taxon>
        <taxon>Cytophagales</taxon>
        <taxon>Cytophagaceae</taxon>
        <taxon>Siphonobacter</taxon>
    </lineage>
</organism>
<accession>A0A2S7IS19</accession>
<dbReference type="Gene3D" id="2.40.170.20">
    <property type="entry name" value="TonB-dependent receptor, beta-barrel domain"/>
    <property type="match status" value="1"/>
</dbReference>
<keyword evidence="2" id="KW-0472">Membrane</keyword>
<evidence type="ECO:0000259" key="4">
    <source>
        <dbReference type="Pfam" id="PF07715"/>
    </source>
</evidence>
<comment type="caution">
    <text evidence="5">The sequence shown here is derived from an EMBL/GenBank/DDBJ whole genome shotgun (WGS) entry which is preliminary data.</text>
</comment>
<evidence type="ECO:0000256" key="1">
    <source>
        <dbReference type="ARBA" id="ARBA00004442"/>
    </source>
</evidence>
<dbReference type="Gene3D" id="2.60.40.1120">
    <property type="entry name" value="Carboxypeptidase-like, regulatory domain"/>
    <property type="match status" value="1"/>
</dbReference>
<protein>
    <submittedName>
        <fullName evidence="5">TonB-dependent receptor</fullName>
    </submittedName>
</protein>
<dbReference type="Pfam" id="PF13715">
    <property type="entry name" value="CarbopepD_reg_2"/>
    <property type="match status" value="1"/>
</dbReference>
<dbReference type="Pfam" id="PF07715">
    <property type="entry name" value="Plug"/>
    <property type="match status" value="1"/>
</dbReference>
<dbReference type="Proteomes" id="UP000239590">
    <property type="component" value="Unassembled WGS sequence"/>
</dbReference>
<comment type="subcellular location">
    <subcellularLocation>
        <location evidence="1">Cell outer membrane</location>
    </subcellularLocation>
</comment>
<dbReference type="OrthoDB" id="1111684at2"/>
<dbReference type="SUPFAM" id="SSF56935">
    <property type="entry name" value="Porins"/>
    <property type="match status" value="1"/>
</dbReference>
<dbReference type="InterPro" id="IPR008969">
    <property type="entry name" value="CarboxyPept-like_regulatory"/>
</dbReference>
<reference evidence="6" key="1">
    <citation type="submission" date="2018-02" db="EMBL/GenBank/DDBJ databases">
        <title>Genome sequencing of Solimonas sp. HR-BB.</title>
        <authorList>
            <person name="Lee Y."/>
            <person name="Jeon C.O."/>
        </authorList>
    </citation>
    <scope>NUCLEOTIDE SEQUENCE [LARGE SCALE GENOMIC DNA]</scope>
    <source>
        <strain evidence="6">HR-U</strain>
    </source>
</reference>
<evidence type="ECO:0000313" key="5">
    <source>
        <dbReference type="EMBL" id="PQA60513.1"/>
    </source>
</evidence>
<proteinExistence type="predicted"/>
<dbReference type="InterPro" id="IPR012910">
    <property type="entry name" value="Plug_dom"/>
</dbReference>
<gene>
    <name evidence="5" type="ORF">C5O19_13110</name>
</gene>
<dbReference type="RefSeq" id="WP_104712889.1">
    <property type="nucleotide sequence ID" value="NZ_PTRA01000001.1"/>
</dbReference>
<dbReference type="AlphaFoldDB" id="A0A2S7IS19"/>
<feature type="domain" description="TonB-dependent receptor plug" evidence="4">
    <location>
        <begin position="151"/>
        <end position="235"/>
    </location>
</feature>
<dbReference type="Gene3D" id="2.170.130.10">
    <property type="entry name" value="TonB-dependent receptor, plug domain"/>
    <property type="match status" value="1"/>
</dbReference>
<keyword evidence="5" id="KW-0675">Receptor</keyword>
<dbReference type="EMBL" id="PTRA01000001">
    <property type="protein sequence ID" value="PQA60513.1"/>
    <property type="molecule type" value="Genomic_DNA"/>
</dbReference>
<dbReference type="GO" id="GO:0009279">
    <property type="term" value="C:cell outer membrane"/>
    <property type="evidence" value="ECO:0007669"/>
    <property type="project" value="UniProtKB-SubCell"/>
</dbReference>